<evidence type="ECO:0000313" key="1">
    <source>
        <dbReference type="EMBL" id="KZP06921.1"/>
    </source>
</evidence>
<dbReference type="EMBL" id="KV417768">
    <property type="protein sequence ID" value="KZP06921.1"/>
    <property type="molecule type" value="Genomic_DNA"/>
</dbReference>
<reference evidence="1 2" key="1">
    <citation type="journal article" date="2016" name="Mol. Biol. Evol.">
        <title>Comparative Genomics of Early-Diverging Mushroom-Forming Fungi Provides Insights into the Origins of Lignocellulose Decay Capabilities.</title>
        <authorList>
            <person name="Nagy L.G."/>
            <person name="Riley R."/>
            <person name="Tritt A."/>
            <person name="Adam C."/>
            <person name="Daum C."/>
            <person name="Floudas D."/>
            <person name="Sun H."/>
            <person name="Yadav J.S."/>
            <person name="Pangilinan J."/>
            <person name="Larsson K.H."/>
            <person name="Matsuura K."/>
            <person name="Barry K."/>
            <person name="Labutti K."/>
            <person name="Kuo R."/>
            <person name="Ohm R.A."/>
            <person name="Bhattacharya S.S."/>
            <person name="Shirouzu T."/>
            <person name="Yoshinaga Y."/>
            <person name="Martin F.M."/>
            <person name="Grigoriev I.V."/>
            <person name="Hibbett D.S."/>
        </authorList>
    </citation>
    <scope>NUCLEOTIDE SEQUENCE [LARGE SCALE GENOMIC DNA]</scope>
    <source>
        <strain evidence="1 2">CBS 109695</strain>
    </source>
</reference>
<accession>A0A167X7Z7</accession>
<organism evidence="1 2">
    <name type="scientific">Athelia psychrophila</name>
    <dbReference type="NCBI Taxonomy" id="1759441"/>
    <lineage>
        <taxon>Eukaryota</taxon>
        <taxon>Fungi</taxon>
        <taxon>Dikarya</taxon>
        <taxon>Basidiomycota</taxon>
        <taxon>Agaricomycotina</taxon>
        <taxon>Agaricomycetes</taxon>
        <taxon>Agaricomycetidae</taxon>
        <taxon>Atheliales</taxon>
        <taxon>Atheliaceae</taxon>
        <taxon>Athelia</taxon>
    </lineage>
</organism>
<keyword evidence="2" id="KW-1185">Reference proteome</keyword>
<protein>
    <submittedName>
        <fullName evidence="1">Uncharacterized protein</fullName>
    </submittedName>
</protein>
<dbReference type="AlphaFoldDB" id="A0A167X7Z7"/>
<gene>
    <name evidence="1" type="ORF">FIBSPDRAFT_876044</name>
</gene>
<dbReference type="Proteomes" id="UP000076532">
    <property type="component" value="Unassembled WGS sequence"/>
</dbReference>
<sequence>MSANVPPFRYGLRTPPALSAVIPNYHVPLAVSPLLAPPPTLPSQLQALSRGDLPCRHYTLCAIFGPLFRVAGGLYCFAGG</sequence>
<proteinExistence type="predicted"/>
<name>A0A167X7Z7_9AGAM</name>
<evidence type="ECO:0000313" key="2">
    <source>
        <dbReference type="Proteomes" id="UP000076532"/>
    </source>
</evidence>